<sequence>MHQDHNFPTRSLTQSPHATAATRWTRGEDKIFEQALLVFPEESPDRWQSIGNYVGKSAWEVKEHYDILIHDVCEIDSGRIELPSYRDDEAVNWDAGGGGGMVAAAPAGQISFGGKPKQEAERKKGTPWTEEEHNYYGNMRFKGYCYCGVERNFCMEKGMVGKGNPRERSYKFGKGDWRSISRNVVITRTPTQVASHAQKYFLRQTSAKRERKRASIHDITSVDNRAVAQPADDNWTTPPGPPTDQCRPPGSVMKFPEPEPDNRFPAGFMDGFQ</sequence>
<reference evidence="7 8" key="1">
    <citation type="submission" date="2024-01" db="EMBL/GenBank/DDBJ databases">
        <authorList>
            <person name="Waweru B."/>
        </authorList>
    </citation>
    <scope>NUCLEOTIDE SEQUENCE [LARGE SCALE GENOMIC DNA]</scope>
</reference>
<feature type="region of interest" description="Disordered" evidence="5">
    <location>
        <begin position="108"/>
        <end position="128"/>
    </location>
</feature>
<dbReference type="EMBL" id="CAWUPB010000850">
    <property type="protein sequence ID" value="CAK7325207.1"/>
    <property type="molecule type" value="Genomic_DNA"/>
</dbReference>
<proteinExistence type="predicted"/>
<feature type="domain" description="HTH myb-type" evidence="6">
    <location>
        <begin position="171"/>
        <end position="205"/>
    </location>
</feature>
<feature type="region of interest" description="Disordered" evidence="5">
    <location>
        <begin position="1"/>
        <end position="25"/>
    </location>
</feature>
<dbReference type="SMART" id="SM00717">
    <property type="entry name" value="SANT"/>
    <property type="match status" value="2"/>
</dbReference>
<protein>
    <recommendedName>
        <fullName evidence="6">HTH myb-type domain-containing protein</fullName>
    </recommendedName>
</protein>
<name>A0AAV1QXC6_9ROSI</name>
<dbReference type="Gene3D" id="1.10.10.60">
    <property type="entry name" value="Homeodomain-like"/>
    <property type="match status" value="2"/>
</dbReference>
<dbReference type="InterPro" id="IPR017930">
    <property type="entry name" value="Myb_dom"/>
</dbReference>
<dbReference type="PROSITE" id="PS51294">
    <property type="entry name" value="HTH_MYB"/>
    <property type="match status" value="1"/>
</dbReference>
<dbReference type="CDD" id="cd00167">
    <property type="entry name" value="SANT"/>
    <property type="match status" value="1"/>
</dbReference>
<dbReference type="PANTHER" id="PTHR44042:SF15">
    <property type="entry name" value="DUPLICATED HOMEODOMAIN-LIKE SUPERFAMILY PROTEIN"/>
    <property type="match status" value="1"/>
</dbReference>
<dbReference type="InterPro" id="IPR006447">
    <property type="entry name" value="Myb_dom_plants"/>
</dbReference>
<comment type="subcellular location">
    <subcellularLocation>
        <location evidence="1">Nucleus</location>
    </subcellularLocation>
</comment>
<keyword evidence="3" id="KW-0804">Transcription</keyword>
<evidence type="ECO:0000313" key="8">
    <source>
        <dbReference type="Proteomes" id="UP001314170"/>
    </source>
</evidence>
<keyword evidence="4" id="KW-0539">Nucleus</keyword>
<evidence type="ECO:0000256" key="3">
    <source>
        <dbReference type="ARBA" id="ARBA00023163"/>
    </source>
</evidence>
<feature type="compositionally biased region" description="Polar residues" evidence="5">
    <location>
        <begin position="8"/>
        <end position="17"/>
    </location>
</feature>
<dbReference type="Proteomes" id="UP001314170">
    <property type="component" value="Unassembled WGS sequence"/>
</dbReference>
<keyword evidence="2" id="KW-0805">Transcription regulation</keyword>
<dbReference type="GO" id="GO:0003677">
    <property type="term" value="F:DNA binding"/>
    <property type="evidence" value="ECO:0007669"/>
    <property type="project" value="InterPro"/>
</dbReference>
<dbReference type="PANTHER" id="PTHR44042">
    <property type="entry name" value="DUPLICATED HOMEODOMAIN-LIKE SUPERFAMILY PROTEIN-RELATED"/>
    <property type="match status" value="1"/>
</dbReference>
<evidence type="ECO:0000256" key="5">
    <source>
        <dbReference type="SAM" id="MobiDB-lite"/>
    </source>
</evidence>
<dbReference type="NCBIfam" id="TIGR01557">
    <property type="entry name" value="myb_SHAQKYF"/>
    <property type="match status" value="1"/>
</dbReference>
<evidence type="ECO:0000256" key="4">
    <source>
        <dbReference type="ARBA" id="ARBA00023242"/>
    </source>
</evidence>
<dbReference type="InterPro" id="IPR009057">
    <property type="entry name" value="Homeodomain-like_sf"/>
</dbReference>
<organism evidence="7 8">
    <name type="scientific">Dovyalis caffra</name>
    <dbReference type="NCBI Taxonomy" id="77055"/>
    <lineage>
        <taxon>Eukaryota</taxon>
        <taxon>Viridiplantae</taxon>
        <taxon>Streptophyta</taxon>
        <taxon>Embryophyta</taxon>
        <taxon>Tracheophyta</taxon>
        <taxon>Spermatophyta</taxon>
        <taxon>Magnoliopsida</taxon>
        <taxon>eudicotyledons</taxon>
        <taxon>Gunneridae</taxon>
        <taxon>Pentapetalae</taxon>
        <taxon>rosids</taxon>
        <taxon>fabids</taxon>
        <taxon>Malpighiales</taxon>
        <taxon>Salicaceae</taxon>
        <taxon>Flacourtieae</taxon>
        <taxon>Dovyalis</taxon>
    </lineage>
</organism>
<dbReference type="FunFam" id="1.10.10.60:FF:000154">
    <property type="entry name" value="Transcription factor SRM1"/>
    <property type="match status" value="1"/>
</dbReference>
<feature type="compositionally biased region" description="Basic and acidic residues" evidence="5">
    <location>
        <begin position="116"/>
        <end position="128"/>
    </location>
</feature>
<accession>A0AAV1QXC6</accession>
<keyword evidence="8" id="KW-1185">Reference proteome</keyword>
<evidence type="ECO:0000259" key="6">
    <source>
        <dbReference type="PROSITE" id="PS51294"/>
    </source>
</evidence>
<comment type="caution">
    <text evidence="7">The sequence shown here is derived from an EMBL/GenBank/DDBJ whole genome shotgun (WGS) entry which is preliminary data.</text>
</comment>
<evidence type="ECO:0000256" key="1">
    <source>
        <dbReference type="ARBA" id="ARBA00004123"/>
    </source>
</evidence>
<dbReference type="AlphaFoldDB" id="A0AAV1QXC6"/>
<evidence type="ECO:0000256" key="2">
    <source>
        <dbReference type="ARBA" id="ARBA00023015"/>
    </source>
</evidence>
<dbReference type="GO" id="GO:0005634">
    <property type="term" value="C:nucleus"/>
    <property type="evidence" value="ECO:0007669"/>
    <property type="project" value="UniProtKB-SubCell"/>
</dbReference>
<dbReference type="InterPro" id="IPR001005">
    <property type="entry name" value="SANT/Myb"/>
</dbReference>
<feature type="region of interest" description="Disordered" evidence="5">
    <location>
        <begin position="229"/>
        <end position="273"/>
    </location>
</feature>
<evidence type="ECO:0000313" key="7">
    <source>
        <dbReference type="EMBL" id="CAK7325207.1"/>
    </source>
</evidence>
<gene>
    <name evidence="7" type="ORF">DCAF_LOCUS2879</name>
</gene>
<dbReference type="SUPFAM" id="SSF46689">
    <property type="entry name" value="Homeodomain-like"/>
    <property type="match status" value="2"/>
</dbReference>